<evidence type="ECO:0008006" key="4">
    <source>
        <dbReference type="Google" id="ProtNLM"/>
    </source>
</evidence>
<dbReference type="Proteomes" id="UP000250234">
    <property type="component" value="Unassembled WGS sequence"/>
</dbReference>
<dbReference type="Pfam" id="PF14265">
    <property type="entry name" value="DUF4355"/>
    <property type="match status" value="1"/>
</dbReference>
<protein>
    <recommendedName>
        <fullName evidence="4">DUF4355 domain-containing protein</fullName>
    </recommendedName>
</protein>
<dbReference type="InterPro" id="IPR025580">
    <property type="entry name" value="Gp46"/>
</dbReference>
<dbReference type="RefSeq" id="WP_111946544.1">
    <property type="nucleotide sequence ID" value="NZ_CATNYA010000031.1"/>
</dbReference>
<evidence type="ECO:0000256" key="1">
    <source>
        <dbReference type="SAM" id="MobiDB-lite"/>
    </source>
</evidence>
<proteinExistence type="predicted"/>
<dbReference type="EMBL" id="UAWO01000006">
    <property type="protein sequence ID" value="SQC85388.1"/>
    <property type="molecule type" value="Genomic_DNA"/>
</dbReference>
<name>A0A2X3HYN7_CLOPF</name>
<organism evidence="2 3">
    <name type="scientific">Clostridium perfringens</name>
    <dbReference type="NCBI Taxonomy" id="1502"/>
    <lineage>
        <taxon>Bacteria</taxon>
        <taxon>Bacillati</taxon>
        <taxon>Bacillota</taxon>
        <taxon>Clostridia</taxon>
        <taxon>Eubacteriales</taxon>
        <taxon>Clostridiaceae</taxon>
        <taxon>Clostridium</taxon>
    </lineage>
</organism>
<dbReference type="AlphaFoldDB" id="A0A2X3HYN7"/>
<feature type="region of interest" description="Disordered" evidence="1">
    <location>
        <begin position="172"/>
        <end position="210"/>
    </location>
</feature>
<accession>A0A2X3HYN7</accession>
<gene>
    <name evidence="2" type="ORF">NCTC8081_03181</name>
</gene>
<evidence type="ECO:0000313" key="2">
    <source>
        <dbReference type="EMBL" id="SQC85388.1"/>
    </source>
</evidence>
<reference evidence="2 3" key="1">
    <citation type="submission" date="2018-06" db="EMBL/GenBank/DDBJ databases">
        <authorList>
            <consortium name="Pathogen Informatics"/>
            <person name="Doyle S."/>
        </authorList>
    </citation>
    <scope>NUCLEOTIDE SEQUENCE [LARGE SCALE GENOMIC DNA]</scope>
    <source>
        <strain evidence="2 3">NCTC8081</strain>
    </source>
</reference>
<sequence>MKKSELMALLNNVTDEDSIDEILQGTDLVKEFIKNGLTLDAFKGKLKEKEFKDFINGEGGKDFEKRLKEWKKNNLEKELEPFIQEKYPNLITDPTQKKILELEKKLADEQKANARKDLITEAIKYATEKKIPTSLVENFLGEDLEKTKANLDSFIETINPWVSEQVDERLGASSWVPGGTGSAGASKSLGEQLAEELNNSGKAEGPNPWA</sequence>
<evidence type="ECO:0000313" key="3">
    <source>
        <dbReference type="Proteomes" id="UP000250234"/>
    </source>
</evidence>